<comment type="caution">
    <text evidence="1">The sequence shown here is derived from an EMBL/GenBank/DDBJ whole genome shotgun (WGS) entry which is preliminary data.</text>
</comment>
<dbReference type="Proteomes" id="UP000265768">
    <property type="component" value="Unassembled WGS sequence"/>
</dbReference>
<sequence length="107" mass="12068">MVRKAPKAREVLGDAQMVAALSRIEWRVRRDGDASPSYSGYLGGARAFFLFQEFTRGRWKMWVHLPGEKGSRPTVEALSLEDGQHQADLILKDFLMLLGDPPPTLVR</sequence>
<dbReference type="RefSeq" id="WP_119930495.1">
    <property type="nucleotide sequence ID" value="NZ_QZEY01000019.1"/>
</dbReference>
<evidence type="ECO:0000313" key="1">
    <source>
        <dbReference type="EMBL" id="RJL23183.1"/>
    </source>
</evidence>
<organism evidence="1 2">
    <name type="scientific">Bailinhaonella thermotolerans</name>
    <dbReference type="NCBI Taxonomy" id="1070861"/>
    <lineage>
        <taxon>Bacteria</taxon>
        <taxon>Bacillati</taxon>
        <taxon>Actinomycetota</taxon>
        <taxon>Actinomycetes</taxon>
        <taxon>Streptosporangiales</taxon>
        <taxon>Streptosporangiaceae</taxon>
        <taxon>Bailinhaonella</taxon>
    </lineage>
</organism>
<gene>
    <name evidence="1" type="ORF">D5H75_32915</name>
</gene>
<reference evidence="1 2" key="1">
    <citation type="submission" date="2018-09" db="EMBL/GenBank/DDBJ databases">
        <title>YIM 75507 draft genome.</title>
        <authorList>
            <person name="Tang S."/>
            <person name="Feng Y."/>
        </authorList>
    </citation>
    <scope>NUCLEOTIDE SEQUENCE [LARGE SCALE GENOMIC DNA]</scope>
    <source>
        <strain evidence="1 2">YIM 75507</strain>
    </source>
</reference>
<keyword evidence="2" id="KW-1185">Reference proteome</keyword>
<dbReference type="EMBL" id="QZEY01000019">
    <property type="protein sequence ID" value="RJL23183.1"/>
    <property type="molecule type" value="Genomic_DNA"/>
</dbReference>
<accession>A0A3A4AC96</accession>
<proteinExistence type="predicted"/>
<protein>
    <submittedName>
        <fullName evidence="1">Uncharacterized protein</fullName>
    </submittedName>
</protein>
<evidence type="ECO:0000313" key="2">
    <source>
        <dbReference type="Proteomes" id="UP000265768"/>
    </source>
</evidence>
<name>A0A3A4AC96_9ACTN</name>
<dbReference type="AlphaFoldDB" id="A0A3A4AC96"/>